<evidence type="ECO:0000259" key="6">
    <source>
        <dbReference type="Pfam" id="PF01336"/>
    </source>
</evidence>
<dbReference type="InterPro" id="IPR012340">
    <property type="entry name" value="NA-bd_OB-fold"/>
</dbReference>
<proteinExistence type="inferred from homology"/>
<keyword evidence="9" id="KW-1185">Reference proteome</keyword>
<dbReference type="AlphaFoldDB" id="A0A5C3MC83"/>
<evidence type="ECO:0000313" key="8">
    <source>
        <dbReference type="EMBL" id="TFK42517.1"/>
    </source>
</evidence>
<dbReference type="SUPFAM" id="SSF46785">
    <property type="entry name" value="Winged helix' DNA-binding domain"/>
    <property type="match status" value="1"/>
</dbReference>
<comment type="subcellular location">
    <subcellularLocation>
        <location evidence="1">Nucleus</location>
    </subcellularLocation>
</comment>
<evidence type="ECO:0000313" key="9">
    <source>
        <dbReference type="Proteomes" id="UP000308652"/>
    </source>
</evidence>
<dbReference type="Pfam" id="PF08784">
    <property type="entry name" value="RPA_C"/>
    <property type="match status" value="1"/>
</dbReference>
<dbReference type="PIRSF" id="PIRSF036949">
    <property type="entry name" value="RPA32"/>
    <property type="match status" value="1"/>
</dbReference>
<feature type="domain" description="Replication protein A C-terminal" evidence="7">
    <location>
        <begin position="177"/>
        <end position="279"/>
    </location>
</feature>
<dbReference type="Proteomes" id="UP000308652">
    <property type="component" value="Unassembled WGS sequence"/>
</dbReference>
<dbReference type="InterPro" id="IPR036390">
    <property type="entry name" value="WH_DNA-bd_sf"/>
</dbReference>
<dbReference type="OrthoDB" id="25571at2759"/>
<evidence type="ECO:0000256" key="1">
    <source>
        <dbReference type="ARBA" id="ARBA00004123"/>
    </source>
</evidence>
<evidence type="ECO:0000256" key="4">
    <source>
        <dbReference type="ARBA" id="ARBA00023125"/>
    </source>
</evidence>
<accession>A0A5C3MC83</accession>
<evidence type="ECO:0000256" key="2">
    <source>
        <dbReference type="ARBA" id="ARBA00007815"/>
    </source>
</evidence>
<dbReference type="InterPro" id="IPR014892">
    <property type="entry name" value="RPA_C"/>
</dbReference>
<dbReference type="SUPFAM" id="SSF50249">
    <property type="entry name" value="Nucleic acid-binding proteins"/>
    <property type="match status" value="1"/>
</dbReference>
<dbReference type="InterPro" id="IPR036388">
    <property type="entry name" value="WH-like_DNA-bd_sf"/>
</dbReference>
<sequence>MSQYNDFGGASNPYYSNGASGGGYMPTGSPFSASGSPGGLKRSEASHSLRPLTAAQIIKATQAHTDADWMIDDMEVGQVTIVGQVCSVQAQATNCVYWIDDGTGRVEARHWVDSSNEEDAEKWSGIEDGVYIRVTGGLKTFGNKRYINATHMRPVKDAHEIYFHTLEAIHVTLILERGPPLGIGQAAQPRAPANATAITGGTNAYANQSSSVANFDEYSHLPALQRSIIRFILEQPHNDEGIHVAAIARAIGTDGDALKISQALDQLMDEGHVFSTIDDSHFNVSR</sequence>
<dbReference type="GO" id="GO:0035861">
    <property type="term" value="C:site of double-strand break"/>
    <property type="evidence" value="ECO:0007669"/>
    <property type="project" value="TreeGrafter"/>
</dbReference>
<dbReference type="CDD" id="cd04478">
    <property type="entry name" value="RPA2_DBD_D"/>
    <property type="match status" value="1"/>
</dbReference>
<dbReference type="PANTHER" id="PTHR13989">
    <property type="entry name" value="REPLICATION PROTEIN A-RELATED"/>
    <property type="match status" value="1"/>
</dbReference>
<dbReference type="GO" id="GO:0006260">
    <property type="term" value="P:DNA replication"/>
    <property type="evidence" value="ECO:0007669"/>
    <property type="project" value="UniProtKB-KW"/>
</dbReference>
<dbReference type="GO" id="GO:0003697">
    <property type="term" value="F:single-stranded DNA binding"/>
    <property type="evidence" value="ECO:0007669"/>
    <property type="project" value="TreeGrafter"/>
</dbReference>
<evidence type="ECO:0000256" key="5">
    <source>
        <dbReference type="ARBA" id="ARBA00023242"/>
    </source>
</evidence>
<gene>
    <name evidence="8" type="ORF">BDQ12DRAFT_278987</name>
</gene>
<name>A0A5C3MC83_9AGAR</name>
<dbReference type="GO" id="GO:0000781">
    <property type="term" value="C:chromosome, telomeric region"/>
    <property type="evidence" value="ECO:0007669"/>
    <property type="project" value="TreeGrafter"/>
</dbReference>
<organism evidence="8 9">
    <name type="scientific">Crucibulum laeve</name>
    <dbReference type="NCBI Taxonomy" id="68775"/>
    <lineage>
        <taxon>Eukaryota</taxon>
        <taxon>Fungi</taxon>
        <taxon>Dikarya</taxon>
        <taxon>Basidiomycota</taxon>
        <taxon>Agaricomycotina</taxon>
        <taxon>Agaricomycetes</taxon>
        <taxon>Agaricomycetidae</taxon>
        <taxon>Agaricales</taxon>
        <taxon>Agaricineae</taxon>
        <taxon>Nidulariaceae</taxon>
        <taxon>Crucibulum</taxon>
    </lineage>
</organism>
<feature type="domain" description="OB" evidence="6">
    <location>
        <begin position="79"/>
        <end position="154"/>
    </location>
</feature>
<dbReference type="InterPro" id="IPR014646">
    <property type="entry name" value="Rfa2/RPA32"/>
</dbReference>
<evidence type="ECO:0000259" key="7">
    <source>
        <dbReference type="Pfam" id="PF08784"/>
    </source>
</evidence>
<dbReference type="PANTHER" id="PTHR13989:SF16">
    <property type="entry name" value="REPLICATION PROTEIN A2"/>
    <property type="match status" value="1"/>
</dbReference>
<dbReference type="InterPro" id="IPR040260">
    <property type="entry name" value="RFA2-like"/>
</dbReference>
<reference evidence="8 9" key="1">
    <citation type="journal article" date="2019" name="Nat. Ecol. Evol.">
        <title>Megaphylogeny resolves global patterns of mushroom evolution.</title>
        <authorList>
            <person name="Varga T."/>
            <person name="Krizsan K."/>
            <person name="Foldi C."/>
            <person name="Dima B."/>
            <person name="Sanchez-Garcia M."/>
            <person name="Sanchez-Ramirez S."/>
            <person name="Szollosi G.J."/>
            <person name="Szarkandi J.G."/>
            <person name="Papp V."/>
            <person name="Albert L."/>
            <person name="Andreopoulos W."/>
            <person name="Angelini C."/>
            <person name="Antonin V."/>
            <person name="Barry K.W."/>
            <person name="Bougher N.L."/>
            <person name="Buchanan P."/>
            <person name="Buyck B."/>
            <person name="Bense V."/>
            <person name="Catcheside P."/>
            <person name="Chovatia M."/>
            <person name="Cooper J."/>
            <person name="Damon W."/>
            <person name="Desjardin D."/>
            <person name="Finy P."/>
            <person name="Geml J."/>
            <person name="Haridas S."/>
            <person name="Hughes K."/>
            <person name="Justo A."/>
            <person name="Karasinski D."/>
            <person name="Kautmanova I."/>
            <person name="Kiss B."/>
            <person name="Kocsube S."/>
            <person name="Kotiranta H."/>
            <person name="LaButti K.M."/>
            <person name="Lechner B.E."/>
            <person name="Liimatainen K."/>
            <person name="Lipzen A."/>
            <person name="Lukacs Z."/>
            <person name="Mihaltcheva S."/>
            <person name="Morgado L.N."/>
            <person name="Niskanen T."/>
            <person name="Noordeloos M.E."/>
            <person name="Ohm R.A."/>
            <person name="Ortiz-Santana B."/>
            <person name="Ovrebo C."/>
            <person name="Racz N."/>
            <person name="Riley R."/>
            <person name="Savchenko A."/>
            <person name="Shiryaev A."/>
            <person name="Soop K."/>
            <person name="Spirin V."/>
            <person name="Szebenyi C."/>
            <person name="Tomsovsky M."/>
            <person name="Tulloss R.E."/>
            <person name="Uehling J."/>
            <person name="Grigoriev I.V."/>
            <person name="Vagvolgyi C."/>
            <person name="Papp T."/>
            <person name="Martin F.M."/>
            <person name="Miettinen O."/>
            <person name="Hibbett D.S."/>
            <person name="Nagy L.G."/>
        </authorList>
    </citation>
    <scope>NUCLEOTIDE SEQUENCE [LARGE SCALE GENOMIC DNA]</scope>
    <source>
        <strain evidence="8 9">CBS 166.37</strain>
    </source>
</reference>
<keyword evidence="5" id="KW-0539">Nucleus</keyword>
<keyword evidence="4" id="KW-0238">DNA-binding</keyword>
<dbReference type="Pfam" id="PF01336">
    <property type="entry name" value="tRNA_anti-codon"/>
    <property type="match status" value="1"/>
</dbReference>
<dbReference type="Gene3D" id="2.40.50.140">
    <property type="entry name" value="Nucleic acid-binding proteins"/>
    <property type="match status" value="1"/>
</dbReference>
<dbReference type="EMBL" id="ML213592">
    <property type="protein sequence ID" value="TFK42517.1"/>
    <property type="molecule type" value="Genomic_DNA"/>
</dbReference>
<comment type="similarity">
    <text evidence="2">Belongs to the replication factor A protein 2 family.</text>
</comment>
<evidence type="ECO:0008006" key="10">
    <source>
        <dbReference type="Google" id="ProtNLM"/>
    </source>
</evidence>
<evidence type="ECO:0000256" key="3">
    <source>
        <dbReference type="ARBA" id="ARBA00022705"/>
    </source>
</evidence>
<dbReference type="STRING" id="68775.A0A5C3MC83"/>
<keyword evidence="3" id="KW-0235">DNA replication</keyword>
<dbReference type="GO" id="GO:0000724">
    <property type="term" value="P:double-strand break repair via homologous recombination"/>
    <property type="evidence" value="ECO:0007669"/>
    <property type="project" value="TreeGrafter"/>
</dbReference>
<dbReference type="Gene3D" id="1.10.10.10">
    <property type="entry name" value="Winged helix-like DNA-binding domain superfamily/Winged helix DNA-binding domain"/>
    <property type="match status" value="1"/>
</dbReference>
<dbReference type="InterPro" id="IPR004365">
    <property type="entry name" value="NA-bd_OB_tRNA"/>
</dbReference>
<dbReference type="GO" id="GO:0006289">
    <property type="term" value="P:nucleotide-excision repair"/>
    <property type="evidence" value="ECO:0007669"/>
    <property type="project" value="TreeGrafter"/>
</dbReference>
<dbReference type="GO" id="GO:0005662">
    <property type="term" value="C:DNA replication factor A complex"/>
    <property type="evidence" value="ECO:0007669"/>
    <property type="project" value="TreeGrafter"/>
</dbReference>
<protein>
    <recommendedName>
        <fullName evidence="10">Replication protein A C-terminal domain-containing protein</fullName>
    </recommendedName>
</protein>